<proteinExistence type="predicted"/>
<evidence type="ECO:0000313" key="1">
    <source>
        <dbReference type="EMBL" id="OPJ55663.1"/>
    </source>
</evidence>
<accession>A0A1V4I6T6</accession>
<gene>
    <name evidence="1" type="ORF">CLCHR_46550</name>
</gene>
<dbReference type="Proteomes" id="UP000191056">
    <property type="component" value="Unassembled WGS sequence"/>
</dbReference>
<organism evidence="1 2">
    <name type="scientific">Clostridium chromiireducens</name>
    <dbReference type="NCBI Taxonomy" id="225345"/>
    <lineage>
        <taxon>Bacteria</taxon>
        <taxon>Bacillati</taxon>
        <taxon>Bacillota</taxon>
        <taxon>Clostridia</taxon>
        <taxon>Eubacteriales</taxon>
        <taxon>Clostridiaceae</taxon>
        <taxon>Clostridium</taxon>
    </lineage>
</organism>
<comment type="caution">
    <text evidence="1">The sequence shown here is derived from an EMBL/GenBank/DDBJ whole genome shotgun (WGS) entry which is preliminary data.</text>
</comment>
<dbReference type="AlphaFoldDB" id="A0A1V4I6T6"/>
<name>A0A1V4I6T6_9CLOT</name>
<evidence type="ECO:0000313" key="2">
    <source>
        <dbReference type="Proteomes" id="UP000191056"/>
    </source>
</evidence>
<reference evidence="1 2" key="1">
    <citation type="submission" date="2017-03" db="EMBL/GenBank/DDBJ databases">
        <title>Genome sequence of Clostridium chromiireducens DSM 23318.</title>
        <authorList>
            <person name="Poehlein A."/>
            <person name="Daniel R."/>
        </authorList>
    </citation>
    <scope>NUCLEOTIDE SEQUENCE [LARGE SCALE GENOMIC DNA]</scope>
    <source>
        <strain evidence="1 2">DSM 23318</strain>
    </source>
</reference>
<dbReference type="EMBL" id="MZGT01000122">
    <property type="protein sequence ID" value="OPJ55663.1"/>
    <property type="molecule type" value="Genomic_DNA"/>
</dbReference>
<keyword evidence="2" id="KW-1185">Reference proteome</keyword>
<protein>
    <submittedName>
        <fullName evidence="1">Uncharacterized protein</fullName>
    </submittedName>
</protein>
<sequence length="31" mass="3558">MMGLYIIIILVIAIAITLKKNKYDKSNYKAD</sequence>